<dbReference type="RefSeq" id="WP_086912438.1">
    <property type="nucleotide sequence ID" value="NZ_CP021359.1"/>
</dbReference>
<dbReference type="EMBL" id="CP021361">
    <property type="protein sequence ID" value="ART51895.1"/>
    <property type="molecule type" value="Genomic_DNA"/>
</dbReference>
<name>A0A240TS63_9BURK</name>
<accession>A0A240TS63</accession>
<reference evidence="2 3" key="1">
    <citation type="submission" date="2017-05" db="EMBL/GenBank/DDBJ databases">
        <title>Polyphasic characterization of four soil-derived phenanthrene-degrading Acidovorax strains and proposal of Acidovorax phenanthrenivorans sp. nov.</title>
        <authorList>
            <person name="Singleton D.R."/>
            <person name="Lee J."/>
            <person name="Dickey A.N."/>
            <person name="Stroud A."/>
            <person name="Scholl E.H."/>
            <person name="Wright F.A."/>
            <person name="Aitken M.D."/>
        </authorList>
    </citation>
    <scope>NUCLEOTIDE SEQUENCE [LARGE SCALE GENOMIC DNA]</scope>
    <source>
        <strain evidence="2">NA3</strain>
    </source>
</reference>
<keyword evidence="3" id="KW-1185">Reference proteome</keyword>
<organism evidence="2 3">
    <name type="scientific">Acidovorax carolinensis</name>
    <dbReference type="NCBI Taxonomy" id="553814"/>
    <lineage>
        <taxon>Bacteria</taxon>
        <taxon>Pseudomonadati</taxon>
        <taxon>Pseudomonadota</taxon>
        <taxon>Betaproteobacteria</taxon>
        <taxon>Burkholderiales</taxon>
        <taxon>Comamonadaceae</taxon>
        <taxon>Acidovorax</taxon>
    </lineage>
</organism>
<dbReference type="KEGG" id="acin:CBP34_09820"/>
<dbReference type="KEGG" id="acid:CBP33_10080"/>
<evidence type="ECO:0000256" key="1">
    <source>
        <dbReference type="SAM" id="MobiDB-lite"/>
    </source>
</evidence>
<feature type="region of interest" description="Disordered" evidence="1">
    <location>
        <begin position="33"/>
        <end position="75"/>
    </location>
</feature>
<gene>
    <name evidence="2" type="ORF">CBP34_09820</name>
</gene>
<dbReference type="AlphaFoldDB" id="A0A240TS63"/>
<evidence type="ECO:0000313" key="3">
    <source>
        <dbReference type="Proteomes" id="UP000194432"/>
    </source>
</evidence>
<evidence type="ECO:0000313" key="2">
    <source>
        <dbReference type="EMBL" id="ART51895.1"/>
    </source>
</evidence>
<accession>A0A240U211</accession>
<feature type="compositionally biased region" description="Pro residues" evidence="1">
    <location>
        <begin position="66"/>
        <end position="75"/>
    </location>
</feature>
<dbReference type="Proteomes" id="UP000194432">
    <property type="component" value="Chromosome 1"/>
</dbReference>
<dbReference type="InterPro" id="IPR021430">
    <property type="entry name" value="DUF3079"/>
</dbReference>
<proteinExistence type="predicted"/>
<protein>
    <submittedName>
        <fullName evidence="2">Uncharacterized protein</fullName>
    </submittedName>
</protein>
<dbReference type="Pfam" id="PF11278">
    <property type="entry name" value="DUF3079"/>
    <property type="match status" value="1"/>
</dbReference>
<sequence length="75" mass="8389">MAVKKFPKAPAHPERVCWGCNLYCPAKDMRCGNGSDRTQHPAELFGDDWDQWGLDADEKTVDAEQPPGPERSPHP</sequence>